<dbReference type="RefSeq" id="XP_027615423.1">
    <property type="nucleotide sequence ID" value="XM_027759622.1"/>
</dbReference>
<proteinExistence type="predicted"/>
<accession>A0A401GQR9</accession>
<organism evidence="1 2">
    <name type="scientific">Sparassis crispa</name>
    <dbReference type="NCBI Taxonomy" id="139825"/>
    <lineage>
        <taxon>Eukaryota</taxon>
        <taxon>Fungi</taxon>
        <taxon>Dikarya</taxon>
        <taxon>Basidiomycota</taxon>
        <taxon>Agaricomycotina</taxon>
        <taxon>Agaricomycetes</taxon>
        <taxon>Polyporales</taxon>
        <taxon>Sparassidaceae</taxon>
        <taxon>Sparassis</taxon>
    </lineage>
</organism>
<gene>
    <name evidence="1" type="ORF">SCP_0604890</name>
</gene>
<evidence type="ECO:0000313" key="1">
    <source>
        <dbReference type="EMBL" id="GBE84510.1"/>
    </source>
</evidence>
<sequence>MACSAVITHFAQWWNVEGSEIEKIRLIDQQNRELDEEEAMNINILDTHRPWHDIEQFTFELSLFSQLRVLIIDTPFTIQPLSLTLPKSVRGIQRAINPDRPAVAQEERIITDYLFQELPQLRCLHVAHSELSMFHNMPDHESFNGSQFTGHRTINGIVEYG</sequence>
<protein>
    <submittedName>
        <fullName evidence="1">Uncharacterized protein</fullName>
    </submittedName>
</protein>
<keyword evidence="2" id="KW-1185">Reference proteome</keyword>
<dbReference type="InParanoid" id="A0A401GQR9"/>
<dbReference type="EMBL" id="BFAD01000006">
    <property type="protein sequence ID" value="GBE84510.1"/>
    <property type="molecule type" value="Genomic_DNA"/>
</dbReference>
<comment type="caution">
    <text evidence="1">The sequence shown here is derived from an EMBL/GenBank/DDBJ whole genome shotgun (WGS) entry which is preliminary data.</text>
</comment>
<dbReference type="Proteomes" id="UP000287166">
    <property type="component" value="Unassembled WGS sequence"/>
</dbReference>
<dbReference type="GeneID" id="38781427"/>
<dbReference type="AlphaFoldDB" id="A0A401GQR9"/>
<evidence type="ECO:0000313" key="2">
    <source>
        <dbReference type="Proteomes" id="UP000287166"/>
    </source>
</evidence>
<name>A0A401GQR9_9APHY</name>
<reference evidence="1 2" key="1">
    <citation type="journal article" date="2018" name="Sci. Rep.">
        <title>Genome sequence of the cauliflower mushroom Sparassis crispa (Hanabiratake) and its association with beneficial usage.</title>
        <authorList>
            <person name="Kiyama R."/>
            <person name="Furutani Y."/>
            <person name="Kawaguchi K."/>
            <person name="Nakanishi T."/>
        </authorList>
    </citation>
    <scope>NUCLEOTIDE SEQUENCE [LARGE SCALE GENOMIC DNA]</scope>
</reference>